<reference evidence="8 9" key="1">
    <citation type="submission" date="2016-10" db="EMBL/GenBank/DDBJ databases">
        <authorList>
            <person name="de Groot N.N."/>
        </authorList>
    </citation>
    <scope>NUCLEOTIDE SEQUENCE [LARGE SCALE GENOMIC DNA]</scope>
    <source>
        <strain evidence="8 9">DSM 19033</strain>
    </source>
</reference>
<dbReference type="InterPro" id="IPR012944">
    <property type="entry name" value="SusD_RagB_dom"/>
</dbReference>
<dbReference type="InterPro" id="IPR011990">
    <property type="entry name" value="TPR-like_helical_dom_sf"/>
</dbReference>
<evidence type="ECO:0000259" key="6">
    <source>
        <dbReference type="Pfam" id="PF07980"/>
    </source>
</evidence>
<keyword evidence="3" id="KW-0732">Signal</keyword>
<dbReference type="SUPFAM" id="SSF48452">
    <property type="entry name" value="TPR-like"/>
    <property type="match status" value="1"/>
</dbReference>
<feature type="domain" description="RagB/SusD" evidence="6">
    <location>
        <begin position="419"/>
        <end position="559"/>
    </location>
</feature>
<keyword evidence="4" id="KW-0472">Membrane</keyword>
<dbReference type="STRING" id="425514.SAMN05443550_10588"/>
<name>A0A1H4DU70_9SPHI</name>
<dbReference type="InterPro" id="IPR033985">
    <property type="entry name" value="SusD-like_N"/>
</dbReference>
<protein>
    <submittedName>
        <fullName evidence="8">Starch-binding associating with outer membrane</fullName>
    </submittedName>
</protein>
<keyword evidence="5" id="KW-0998">Cell outer membrane</keyword>
<dbReference type="RefSeq" id="WP_090556598.1">
    <property type="nucleotide sequence ID" value="NZ_FNRA01000005.1"/>
</dbReference>
<evidence type="ECO:0000313" key="9">
    <source>
        <dbReference type="Proteomes" id="UP000198850"/>
    </source>
</evidence>
<comment type="subcellular location">
    <subcellularLocation>
        <location evidence="1">Cell outer membrane</location>
    </subcellularLocation>
</comment>
<dbReference type="AlphaFoldDB" id="A0A1H4DU70"/>
<comment type="similarity">
    <text evidence="2">Belongs to the SusD family.</text>
</comment>
<proteinExistence type="inferred from homology"/>
<dbReference type="GO" id="GO:0009279">
    <property type="term" value="C:cell outer membrane"/>
    <property type="evidence" value="ECO:0007669"/>
    <property type="project" value="UniProtKB-SubCell"/>
</dbReference>
<organism evidence="8 9">
    <name type="scientific">Pedobacter hartonius</name>
    <dbReference type="NCBI Taxonomy" id="425514"/>
    <lineage>
        <taxon>Bacteria</taxon>
        <taxon>Pseudomonadati</taxon>
        <taxon>Bacteroidota</taxon>
        <taxon>Sphingobacteriia</taxon>
        <taxon>Sphingobacteriales</taxon>
        <taxon>Sphingobacteriaceae</taxon>
        <taxon>Pedobacter</taxon>
    </lineage>
</organism>
<dbReference type="Pfam" id="PF14322">
    <property type="entry name" value="SusD-like_3"/>
    <property type="match status" value="1"/>
</dbReference>
<dbReference type="Pfam" id="PF07980">
    <property type="entry name" value="SusD_RagB"/>
    <property type="match status" value="1"/>
</dbReference>
<dbReference type="OrthoDB" id="5694214at2"/>
<dbReference type="Gene3D" id="1.25.40.390">
    <property type="match status" value="1"/>
</dbReference>
<gene>
    <name evidence="8" type="ORF">SAMN05443550_10588</name>
</gene>
<evidence type="ECO:0000313" key="8">
    <source>
        <dbReference type="EMBL" id="SEA75752.1"/>
    </source>
</evidence>
<evidence type="ECO:0000256" key="3">
    <source>
        <dbReference type="ARBA" id="ARBA00022729"/>
    </source>
</evidence>
<sequence length="559" mass="61715">MKAYKHILIVIAASSLLFSACKDDKFLKEDLRDKLVVEGGFTSKAQFDALSASMYHDVQLLYTAVDGVHDAWVLGLGTDVMFDPLDNTTKYNNWGLVNSQETISADFFNLQYDMIKVANTLISAAANPAVLWTSEAEKNATIAEARFFRGFAYRNLANAYGGVPIVSEPVATPKVDFQRSTREETWTFAKADLEFARTYLPLTTNAPGRVVRAAADHFLSEVDISLKDYDGAIAAATRVIDGTDGSYALVNARFGSRNTTAALDISKDYYYDLFAMGNQNRQTGNTEGIFVAQFEVTATGAVVPGGVAAPPGVSTPFTRPLIERMMWSKPWSLVKAGYPNVASDTSGRGVAFVRMTNYVNYTIWKNSGTDMRNNETNIKRKFYFGPTVAASTGFKPKDLIPKSFLTSRDDTMLYVYPNWAKFGTDKHINGTPDNGYVRDFYVIRLPETYFLRAEAYLNKGNLASAAADLNVVRARAKATPVAAGEVTLDYILDERARELYGEEFRMLTLGRLGLIYDRTKRFGYEASAASVSPNNNLLPIPQTAIDRNVGAQIVNNPGY</sequence>
<evidence type="ECO:0000256" key="4">
    <source>
        <dbReference type="ARBA" id="ARBA00023136"/>
    </source>
</evidence>
<evidence type="ECO:0000256" key="5">
    <source>
        <dbReference type="ARBA" id="ARBA00023237"/>
    </source>
</evidence>
<dbReference type="Proteomes" id="UP000198850">
    <property type="component" value="Unassembled WGS sequence"/>
</dbReference>
<evidence type="ECO:0000256" key="2">
    <source>
        <dbReference type="ARBA" id="ARBA00006275"/>
    </source>
</evidence>
<dbReference type="PROSITE" id="PS51257">
    <property type="entry name" value="PROKAR_LIPOPROTEIN"/>
    <property type="match status" value="1"/>
</dbReference>
<evidence type="ECO:0000259" key="7">
    <source>
        <dbReference type="Pfam" id="PF14322"/>
    </source>
</evidence>
<keyword evidence="9" id="KW-1185">Reference proteome</keyword>
<dbReference type="EMBL" id="FNRA01000005">
    <property type="protein sequence ID" value="SEA75752.1"/>
    <property type="molecule type" value="Genomic_DNA"/>
</dbReference>
<evidence type="ECO:0000256" key="1">
    <source>
        <dbReference type="ARBA" id="ARBA00004442"/>
    </source>
</evidence>
<feature type="domain" description="SusD-like N-terminal" evidence="7">
    <location>
        <begin position="89"/>
        <end position="221"/>
    </location>
</feature>
<accession>A0A1H4DU70</accession>